<keyword evidence="2" id="KW-0472">Membrane</keyword>
<feature type="transmembrane region" description="Helical" evidence="2">
    <location>
        <begin position="21"/>
        <end position="40"/>
    </location>
</feature>
<feature type="region of interest" description="Disordered" evidence="1">
    <location>
        <begin position="71"/>
        <end position="96"/>
    </location>
</feature>
<feature type="compositionally biased region" description="Low complexity" evidence="1">
    <location>
        <begin position="84"/>
        <end position="96"/>
    </location>
</feature>
<sequence length="110" mass="11859">MDNFEYKLANTPVALPNWADYIVGGVIAVAFVVALGIGGLQLPSLDEQFSLERTERRAPSKFVVMPSYRTSPETREAMQSSPKVIPAAPETPEPATEAVVPVIAEATSQE</sequence>
<organism evidence="3 4">
    <name type="scientific">Symbiodinium natans</name>
    <dbReference type="NCBI Taxonomy" id="878477"/>
    <lineage>
        <taxon>Eukaryota</taxon>
        <taxon>Sar</taxon>
        <taxon>Alveolata</taxon>
        <taxon>Dinophyceae</taxon>
        <taxon>Suessiales</taxon>
        <taxon>Symbiodiniaceae</taxon>
        <taxon>Symbiodinium</taxon>
    </lineage>
</organism>
<evidence type="ECO:0000256" key="2">
    <source>
        <dbReference type="SAM" id="Phobius"/>
    </source>
</evidence>
<accession>A0A812T3G7</accession>
<proteinExistence type="predicted"/>
<reference evidence="3" key="1">
    <citation type="submission" date="2021-02" db="EMBL/GenBank/DDBJ databases">
        <authorList>
            <person name="Dougan E. K."/>
            <person name="Rhodes N."/>
            <person name="Thang M."/>
            <person name="Chan C."/>
        </authorList>
    </citation>
    <scope>NUCLEOTIDE SEQUENCE</scope>
</reference>
<evidence type="ECO:0000313" key="4">
    <source>
        <dbReference type="Proteomes" id="UP000604046"/>
    </source>
</evidence>
<evidence type="ECO:0000313" key="3">
    <source>
        <dbReference type="EMBL" id="CAE7508559.1"/>
    </source>
</evidence>
<dbReference type="EMBL" id="CAJNDS010002518">
    <property type="protein sequence ID" value="CAE7508559.1"/>
    <property type="molecule type" value="Genomic_DNA"/>
</dbReference>
<protein>
    <submittedName>
        <fullName evidence="3">Uncharacterized protein</fullName>
    </submittedName>
</protein>
<dbReference type="Proteomes" id="UP000604046">
    <property type="component" value="Unassembled WGS sequence"/>
</dbReference>
<dbReference type="AlphaFoldDB" id="A0A812T3G7"/>
<evidence type="ECO:0000256" key="1">
    <source>
        <dbReference type="SAM" id="MobiDB-lite"/>
    </source>
</evidence>
<dbReference type="OrthoDB" id="436756at2759"/>
<keyword evidence="2" id="KW-1133">Transmembrane helix</keyword>
<keyword evidence="2" id="KW-0812">Transmembrane</keyword>
<gene>
    <name evidence="3" type="ORF">SNAT2548_LOCUS28481</name>
</gene>
<keyword evidence="4" id="KW-1185">Reference proteome</keyword>
<comment type="caution">
    <text evidence="3">The sequence shown here is derived from an EMBL/GenBank/DDBJ whole genome shotgun (WGS) entry which is preliminary data.</text>
</comment>
<name>A0A812T3G7_9DINO</name>